<comment type="cofactor">
    <cofactor evidence="1 7">
        <name>Mg(2+)</name>
        <dbReference type="ChEBI" id="CHEBI:18420"/>
    </cofactor>
</comment>
<dbReference type="FunFam" id="3.40.50.1000:FF:000029">
    <property type="entry name" value="3-deoxy-D-manno-octulosonate 8-phosphate phosphatase KdsC"/>
    <property type="match status" value="1"/>
</dbReference>
<dbReference type="InterPro" id="IPR050793">
    <property type="entry name" value="CMP-NeuNAc_synthase"/>
</dbReference>
<dbReference type="PIRSF" id="PIRSF006118">
    <property type="entry name" value="KDO8-P_Ptase"/>
    <property type="match status" value="1"/>
</dbReference>
<dbReference type="CDD" id="cd01630">
    <property type="entry name" value="HAD_KDO-like"/>
    <property type="match status" value="1"/>
</dbReference>
<evidence type="ECO:0000256" key="5">
    <source>
        <dbReference type="ARBA" id="ARBA00022801"/>
    </source>
</evidence>
<feature type="binding site" evidence="7">
    <location>
        <position position="113"/>
    </location>
    <ligand>
        <name>Mg(2+)</name>
        <dbReference type="ChEBI" id="CHEBI:18420"/>
    </ligand>
</feature>
<dbReference type="GO" id="GO:0016788">
    <property type="term" value="F:hydrolase activity, acting on ester bonds"/>
    <property type="evidence" value="ECO:0007669"/>
    <property type="project" value="InterPro"/>
</dbReference>
<keyword evidence="4 7" id="KW-0479">Metal-binding</keyword>
<dbReference type="SFLD" id="SFLDS00003">
    <property type="entry name" value="Haloacid_Dehalogenase"/>
    <property type="match status" value="1"/>
</dbReference>
<dbReference type="SFLD" id="SFLDG01138">
    <property type="entry name" value="C1.6.2:_Deoxy-d-mannose-octulo"/>
    <property type="match status" value="1"/>
</dbReference>
<keyword evidence="5 8" id="KW-0378">Hydrolase</keyword>
<dbReference type="EMBL" id="CP041345">
    <property type="protein sequence ID" value="QKG80447.1"/>
    <property type="molecule type" value="Genomic_DNA"/>
</dbReference>
<evidence type="ECO:0000256" key="2">
    <source>
        <dbReference type="ARBA" id="ARBA00005893"/>
    </source>
</evidence>
<keyword evidence="9" id="KW-1185">Reference proteome</keyword>
<dbReference type="InterPro" id="IPR023214">
    <property type="entry name" value="HAD_sf"/>
</dbReference>
<evidence type="ECO:0000256" key="7">
    <source>
        <dbReference type="PIRSR" id="PIRSR006118-2"/>
    </source>
</evidence>
<dbReference type="PANTHER" id="PTHR21485:SF3">
    <property type="entry name" value="N-ACYLNEURAMINATE CYTIDYLYLTRANSFERASE"/>
    <property type="match status" value="1"/>
</dbReference>
<dbReference type="PANTHER" id="PTHR21485">
    <property type="entry name" value="HAD SUPERFAMILY MEMBERS CMAS AND KDSC"/>
    <property type="match status" value="1"/>
</dbReference>
<sequence>MANKKNFKELLPQVKAFAFDVDGVFTDGTVILHPSGDMLRTSNTRDGYAVHVAVERGFPIAIISGGKSESVRDRFKGLGVTDIYLGTHDKVDALEDFRFKYGIELSEILYMGDDMPDYEVMSRVGVPTCPRDATPEIQQISAYISSYNGGKGCVRDVIEQVLRVKGLWGPSSNGLQ</sequence>
<evidence type="ECO:0000313" key="9">
    <source>
        <dbReference type="Proteomes" id="UP000500961"/>
    </source>
</evidence>
<dbReference type="Pfam" id="PF08282">
    <property type="entry name" value="Hydrolase_3"/>
    <property type="match status" value="1"/>
</dbReference>
<evidence type="ECO:0000256" key="6">
    <source>
        <dbReference type="ARBA" id="ARBA00022842"/>
    </source>
</evidence>
<feature type="binding site" evidence="7">
    <location>
        <position position="20"/>
    </location>
    <ligand>
        <name>Mg(2+)</name>
        <dbReference type="ChEBI" id="CHEBI:18420"/>
    </ligand>
</feature>
<gene>
    <name evidence="8" type="ORF">FHG85_09275</name>
</gene>
<reference evidence="8 9" key="1">
    <citation type="submission" date="2019-07" db="EMBL/GenBank/DDBJ databases">
        <title>Thalassofilum flectens gen. nov., sp. nov., a novel moderate thermophilic anaerobe from a shallow sea hot spring in Kunashir Island (Russia), representing a new family in the order Bacteroidales, and proposal of Thalassofilacea fam. nov.</title>
        <authorList>
            <person name="Kochetkova T.V."/>
            <person name="Podosokorskaya O.A."/>
            <person name="Novikov A."/>
            <person name="Elcheninov A.G."/>
            <person name="Toshchakov S.V."/>
            <person name="Kublanov I.V."/>
        </authorList>
    </citation>
    <scope>NUCLEOTIDE SEQUENCE [LARGE SCALE GENOMIC DNA]</scope>
    <source>
        <strain evidence="8 9">38-H</strain>
    </source>
</reference>
<dbReference type="Proteomes" id="UP000500961">
    <property type="component" value="Chromosome"/>
</dbReference>
<dbReference type="SFLD" id="SFLDG01136">
    <property type="entry name" value="C1.6:_Phosphoserine_Phosphatas"/>
    <property type="match status" value="1"/>
</dbReference>
<evidence type="ECO:0000256" key="4">
    <source>
        <dbReference type="ARBA" id="ARBA00022723"/>
    </source>
</evidence>
<dbReference type="SUPFAM" id="SSF56784">
    <property type="entry name" value="HAD-like"/>
    <property type="match status" value="1"/>
</dbReference>
<name>A0A7D3XF29_9BACT</name>
<evidence type="ECO:0000313" key="8">
    <source>
        <dbReference type="EMBL" id="QKG80447.1"/>
    </source>
</evidence>
<dbReference type="KEGG" id="ttz:FHG85_09275"/>
<dbReference type="GO" id="GO:0008781">
    <property type="term" value="F:N-acylneuraminate cytidylyltransferase activity"/>
    <property type="evidence" value="ECO:0007669"/>
    <property type="project" value="TreeGrafter"/>
</dbReference>
<protein>
    <submittedName>
        <fullName evidence="8">HAD-IIIA family hydrolase</fullName>
    </submittedName>
</protein>
<dbReference type="InterPro" id="IPR010023">
    <property type="entry name" value="KdsC_fam"/>
</dbReference>
<comment type="subunit">
    <text evidence="3">Homotetramer.</text>
</comment>
<proteinExistence type="inferred from homology"/>
<comment type="similarity">
    <text evidence="2">Belongs to the KdsC family.</text>
</comment>
<organism evidence="8 9">
    <name type="scientific">Tenuifilum thalassicum</name>
    <dbReference type="NCBI Taxonomy" id="2590900"/>
    <lineage>
        <taxon>Bacteria</taxon>
        <taxon>Pseudomonadati</taxon>
        <taxon>Bacteroidota</taxon>
        <taxon>Bacteroidia</taxon>
        <taxon>Bacteroidales</taxon>
        <taxon>Tenuifilaceae</taxon>
        <taxon>Tenuifilum</taxon>
    </lineage>
</organism>
<evidence type="ECO:0000256" key="3">
    <source>
        <dbReference type="ARBA" id="ARBA00011881"/>
    </source>
</evidence>
<dbReference type="GO" id="GO:0046872">
    <property type="term" value="F:metal ion binding"/>
    <property type="evidence" value="ECO:0007669"/>
    <property type="project" value="UniProtKB-KW"/>
</dbReference>
<feature type="binding site" evidence="7">
    <location>
        <position position="22"/>
    </location>
    <ligand>
        <name>substrate</name>
    </ligand>
</feature>
<dbReference type="RefSeq" id="WP_173075176.1">
    <property type="nucleotide sequence ID" value="NZ_CP041345.1"/>
</dbReference>
<dbReference type="Gene3D" id="3.40.50.1000">
    <property type="entry name" value="HAD superfamily/HAD-like"/>
    <property type="match status" value="1"/>
</dbReference>
<accession>A0A7D3XF29</accession>
<dbReference type="AlphaFoldDB" id="A0A7D3XF29"/>
<dbReference type="NCBIfam" id="TIGR01670">
    <property type="entry name" value="KdsC-phosphatas"/>
    <property type="match status" value="1"/>
</dbReference>
<dbReference type="InterPro" id="IPR036412">
    <property type="entry name" value="HAD-like_sf"/>
</dbReference>
<keyword evidence="6 7" id="KW-0460">Magnesium</keyword>
<evidence type="ECO:0000256" key="1">
    <source>
        <dbReference type="ARBA" id="ARBA00001946"/>
    </source>
</evidence>